<reference evidence="3 4" key="1">
    <citation type="submission" date="2017-09" db="EMBL/GenBank/DDBJ databases">
        <title>WGS assembly of Aquilegia coerulea Goldsmith.</title>
        <authorList>
            <person name="Hodges S."/>
            <person name="Kramer E."/>
            <person name="Nordborg M."/>
            <person name="Tomkins J."/>
            <person name="Borevitz J."/>
            <person name="Derieg N."/>
            <person name="Yan J."/>
            <person name="Mihaltcheva S."/>
            <person name="Hayes R.D."/>
            <person name="Rokhsar D."/>
        </authorList>
    </citation>
    <scope>NUCLEOTIDE SEQUENCE [LARGE SCALE GENOMIC DNA]</scope>
    <source>
        <strain evidence="4">cv. Goldsmith</strain>
    </source>
</reference>
<dbReference type="OrthoDB" id="1851308at2759"/>
<accession>A0A2G5E4C7</accession>
<dbReference type="InterPro" id="IPR024752">
    <property type="entry name" value="Myb/SANT-like_dom"/>
</dbReference>
<keyword evidence="4" id="KW-1185">Reference proteome</keyword>
<proteinExistence type="predicted"/>
<feature type="domain" description="DUF8040" evidence="2">
    <location>
        <begin position="1"/>
        <end position="49"/>
    </location>
</feature>
<evidence type="ECO:0000313" key="3">
    <source>
        <dbReference type="EMBL" id="PIA50561.1"/>
    </source>
</evidence>
<evidence type="ECO:0000259" key="2">
    <source>
        <dbReference type="Pfam" id="PF26138"/>
    </source>
</evidence>
<gene>
    <name evidence="3" type="ORF">AQUCO_01200029v1</name>
</gene>
<dbReference type="InParanoid" id="A0A2G5E4C7"/>
<dbReference type="EMBL" id="KZ305029">
    <property type="protein sequence ID" value="PIA50561.1"/>
    <property type="molecule type" value="Genomic_DNA"/>
</dbReference>
<dbReference type="InterPro" id="IPR058353">
    <property type="entry name" value="DUF8040"/>
</dbReference>
<dbReference type="Pfam" id="PF26138">
    <property type="entry name" value="DUF8040"/>
    <property type="match status" value="1"/>
</dbReference>
<dbReference type="AlphaFoldDB" id="A0A2G5E4C7"/>
<dbReference type="Pfam" id="PF12776">
    <property type="entry name" value="Myb_DNA-bind_3"/>
    <property type="match status" value="1"/>
</dbReference>
<sequence length="216" mass="25516">MRADAFRRLCYLIRGKKLLKDTRNCEVEEMVMRFLHLIGHNVRHRVIESDHGEATHNGRTPSQILNDIRYEKYFKWKKNFTSQNVLAACSFDLKFTYVLMGWEGITHDQRVLDDARTRPNPFRIPQAVLTKCHEHIEKNHIVSLVRTMRSEFNSFMDLKSRSGFGWDPIKQTIDAPDAKWDELLSDLELADMFEKKWERSSTARHQKLLEARPRAS</sequence>
<dbReference type="PANTHER" id="PTHR22930:SF259">
    <property type="entry name" value="OS08G0106900 PROTEIN"/>
    <property type="match status" value="1"/>
</dbReference>
<evidence type="ECO:0000259" key="1">
    <source>
        <dbReference type="Pfam" id="PF12776"/>
    </source>
</evidence>
<name>A0A2G5E4C7_AQUCA</name>
<dbReference type="STRING" id="218851.A0A2G5E4C7"/>
<dbReference type="InterPro" id="IPR045249">
    <property type="entry name" value="HARBI1-like"/>
</dbReference>
<dbReference type="Proteomes" id="UP000230069">
    <property type="component" value="Unassembled WGS sequence"/>
</dbReference>
<dbReference type="PANTHER" id="PTHR22930">
    <property type="match status" value="1"/>
</dbReference>
<organism evidence="3 4">
    <name type="scientific">Aquilegia coerulea</name>
    <name type="common">Rocky mountain columbine</name>
    <dbReference type="NCBI Taxonomy" id="218851"/>
    <lineage>
        <taxon>Eukaryota</taxon>
        <taxon>Viridiplantae</taxon>
        <taxon>Streptophyta</taxon>
        <taxon>Embryophyta</taxon>
        <taxon>Tracheophyta</taxon>
        <taxon>Spermatophyta</taxon>
        <taxon>Magnoliopsida</taxon>
        <taxon>Ranunculales</taxon>
        <taxon>Ranunculaceae</taxon>
        <taxon>Thalictroideae</taxon>
        <taxon>Aquilegia</taxon>
    </lineage>
</organism>
<feature type="domain" description="Myb/SANT-like" evidence="1">
    <location>
        <begin position="127"/>
        <end position="182"/>
    </location>
</feature>
<evidence type="ECO:0000313" key="4">
    <source>
        <dbReference type="Proteomes" id="UP000230069"/>
    </source>
</evidence>
<protein>
    <submittedName>
        <fullName evidence="3">Uncharacterized protein</fullName>
    </submittedName>
</protein>